<gene>
    <name evidence="2" type="ORF">PLEPLA_LOCUS18628</name>
</gene>
<evidence type="ECO:0000259" key="1">
    <source>
        <dbReference type="PROSITE" id="PS51393"/>
    </source>
</evidence>
<organism evidence="2 3">
    <name type="scientific">Pleuronectes platessa</name>
    <name type="common">European plaice</name>
    <dbReference type="NCBI Taxonomy" id="8262"/>
    <lineage>
        <taxon>Eukaryota</taxon>
        <taxon>Metazoa</taxon>
        <taxon>Chordata</taxon>
        <taxon>Craniata</taxon>
        <taxon>Vertebrata</taxon>
        <taxon>Euteleostomi</taxon>
        <taxon>Actinopterygii</taxon>
        <taxon>Neopterygii</taxon>
        <taxon>Teleostei</taxon>
        <taxon>Neoteleostei</taxon>
        <taxon>Acanthomorphata</taxon>
        <taxon>Carangaria</taxon>
        <taxon>Pleuronectiformes</taxon>
        <taxon>Pleuronectoidei</taxon>
        <taxon>Pleuronectidae</taxon>
        <taxon>Pleuronectes</taxon>
    </lineage>
</organism>
<dbReference type="AlphaFoldDB" id="A0A9N7UI89"/>
<accession>A0A9N7UI89</accession>
<keyword evidence="3" id="KW-1185">Reference proteome</keyword>
<dbReference type="InterPro" id="IPR036226">
    <property type="entry name" value="LipOase_C_sf"/>
</dbReference>
<proteinExistence type="predicted"/>
<feature type="domain" description="Lipoxygenase" evidence="1">
    <location>
        <begin position="77"/>
        <end position="135"/>
    </location>
</feature>
<name>A0A9N7UI89_PLEPL</name>
<evidence type="ECO:0000313" key="3">
    <source>
        <dbReference type="Proteomes" id="UP001153269"/>
    </source>
</evidence>
<dbReference type="InterPro" id="IPR013819">
    <property type="entry name" value="LipOase_C"/>
</dbReference>
<dbReference type="EMBL" id="CADEAL010001255">
    <property type="protein sequence ID" value="CAB1430646.1"/>
    <property type="molecule type" value="Genomic_DNA"/>
</dbReference>
<dbReference type="PROSITE" id="PS51393">
    <property type="entry name" value="LIPOXYGENASE_3"/>
    <property type="match status" value="1"/>
</dbReference>
<dbReference type="Gene3D" id="1.20.245.10">
    <property type="entry name" value="Lipoxygenase-1, Domain 5"/>
    <property type="match status" value="1"/>
</dbReference>
<reference evidence="2" key="1">
    <citation type="submission" date="2020-03" db="EMBL/GenBank/DDBJ databases">
        <authorList>
            <person name="Weist P."/>
        </authorList>
    </citation>
    <scope>NUCLEOTIDE SEQUENCE</scope>
</reference>
<evidence type="ECO:0000313" key="2">
    <source>
        <dbReference type="EMBL" id="CAB1430646.1"/>
    </source>
</evidence>
<sequence length="135" mass="15668">MALAGRPAWRELKQSMREMNQNLRHLLIEKGKYSPDVVQHFDYFFWTPNSTLLLHKPPPTTEGHSSMETIMETIPNIPLGQYPEKRFDEPELTQVILEFQAELSYLGGEIVKRNSQLELPNDYLLPSRIENSVSI</sequence>
<dbReference type="SUPFAM" id="SSF48484">
    <property type="entry name" value="Lipoxigenase"/>
    <property type="match status" value="1"/>
</dbReference>
<dbReference type="GO" id="GO:0046872">
    <property type="term" value="F:metal ion binding"/>
    <property type="evidence" value="ECO:0007669"/>
    <property type="project" value="InterPro"/>
</dbReference>
<dbReference type="GO" id="GO:0016702">
    <property type="term" value="F:oxidoreductase activity, acting on single donors with incorporation of molecular oxygen, incorporation of two atoms of oxygen"/>
    <property type="evidence" value="ECO:0007669"/>
    <property type="project" value="InterPro"/>
</dbReference>
<dbReference type="Proteomes" id="UP001153269">
    <property type="component" value="Unassembled WGS sequence"/>
</dbReference>
<protein>
    <recommendedName>
        <fullName evidence="1">Lipoxygenase domain-containing protein</fullName>
    </recommendedName>
</protein>
<comment type="caution">
    <text evidence="2">The sequence shown here is derived from an EMBL/GenBank/DDBJ whole genome shotgun (WGS) entry which is preliminary data.</text>
</comment>